<evidence type="ECO:0000259" key="2">
    <source>
        <dbReference type="Pfam" id="PF00582"/>
    </source>
</evidence>
<keyword evidence="4" id="KW-1185">Reference proteome</keyword>
<evidence type="ECO:0000313" key="4">
    <source>
        <dbReference type="Proteomes" id="UP000321301"/>
    </source>
</evidence>
<comment type="similarity">
    <text evidence="1">Belongs to the universal stress protein A family.</text>
</comment>
<dbReference type="InterPro" id="IPR006016">
    <property type="entry name" value="UspA"/>
</dbReference>
<accession>A0A512CGA1</accession>
<comment type="caution">
    <text evidence="3">The sequence shown here is derived from an EMBL/GenBank/DDBJ whole genome shotgun (WGS) entry which is preliminary data.</text>
</comment>
<dbReference type="PANTHER" id="PTHR46268">
    <property type="entry name" value="STRESS RESPONSE PROTEIN NHAX"/>
    <property type="match status" value="1"/>
</dbReference>
<dbReference type="Proteomes" id="UP000321301">
    <property type="component" value="Unassembled WGS sequence"/>
</dbReference>
<reference evidence="3 4" key="1">
    <citation type="submission" date="2019-07" db="EMBL/GenBank/DDBJ databases">
        <title>Whole genome shotgun sequence of Cyclobacterium qasimii NBRC 106168.</title>
        <authorList>
            <person name="Hosoyama A."/>
            <person name="Uohara A."/>
            <person name="Ohji S."/>
            <person name="Ichikawa N."/>
        </authorList>
    </citation>
    <scope>NUCLEOTIDE SEQUENCE [LARGE SCALE GENOMIC DNA]</scope>
    <source>
        <strain evidence="3 4">NBRC 106168</strain>
    </source>
</reference>
<proteinExistence type="inferred from homology"/>
<dbReference type="AlphaFoldDB" id="A0A512CGA1"/>
<evidence type="ECO:0000256" key="1">
    <source>
        <dbReference type="ARBA" id="ARBA00008791"/>
    </source>
</evidence>
<dbReference type="InterPro" id="IPR014729">
    <property type="entry name" value="Rossmann-like_a/b/a_fold"/>
</dbReference>
<dbReference type="PANTHER" id="PTHR46268:SF26">
    <property type="entry name" value="UNIVERSAL STRESS PROTEIN MJ0577"/>
    <property type="match status" value="1"/>
</dbReference>
<dbReference type="SUPFAM" id="SSF52402">
    <property type="entry name" value="Adenine nucleotide alpha hydrolases-like"/>
    <property type="match status" value="2"/>
</dbReference>
<dbReference type="InterPro" id="IPR006015">
    <property type="entry name" value="Universal_stress_UspA"/>
</dbReference>
<protein>
    <submittedName>
        <fullName evidence="3">Universal stress protein</fullName>
    </submittedName>
</protein>
<dbReference type="PRINTS" id="PR01438">
    <property type="entry name" value="UNVRSLSTRESS"/>
</dbReference>
<organism evidence="3 4">
    <name type="scientific">Cyclobacterium qasimii</name>
    <dbReference type="NCBI Taxonomy" id="1350429"/>
    <lineage>
        <taxon>Bacteria</taxon>
        <taxon>Pseudomonadati</taxon>
        <taxon>Bacteroidota</taxon>
        <taxon>Cytophagia</taxon>
        <taxon>Cytophagales</taxon>
        <taxon>Cyclobacteriaceae</taxon>
        <taxon>Cyclobacterium</taxon>
    </lineage>
</organism>
<name>A0A512CGA1_9BACT</name>
<evidence type="ECO:0000313" key="3">
    <source>
        <dbReference type="EMBL" id="GEO23247.1"/>
    </source>
</evidence>
<dbReference type="Gene3D" id="3.40.50.620">
    <property type="entry name" value="HUPs"/>
    <property type="match status" value="2"/>
</dbReference>
<dbReference type="Pfam" id="PF00582">
    <property type="entry name" value="Usp"/>
    <property type="match status" value="1"/>
</dbReference>
<feature type="domain" description="UspA" evidence="2">
    <location>
        <begin position="1"/>
        <end position="143"/>
    </location>
</feature>
<dbReference type="CDD" id="cd00293">
    <property type="entry name" value="USP-like"/>
    <property type="match status" value="1"/>
</dbReference>
<sequence length="282" mass="31988">MKKILFATDFSENAEKSLDFALNLARNHGAELIMLHVFEVPTAWNYPYIEDPLDMEQQGIREAEKKLVALFESHTGSDEVLDVSYLTVENDSMTKGILEAIEKSSADLVVMGTKGGSKVKELLIGSTTKSLLSKSPVPILAVPENVLAFKLKTVLFASDFQKEDLKALQDLVQIVSPFHPEIIVTHVSKYDEAESAEFFEYFKKQIHDLINYPNISFQGLYSEKAEDRLVNFIDQNQIDLLVMLEKKETGLLEKLFHPDLVKKMEFRSHVPVLSLMKNNYSN</sequence>
<gene>
    <name evidence="3" type="ORF">CQA01_37810</name>
</gene>
<dbReference type="EMBL" id="BJYV01000021">
    <property type="protein sequence ID" value="GEO23247.1"/>
    <property type="molecule type" value="Genomic_DNA"/>
</dbReference>
<dbReference type="RefSeq" id="WP_020892618.1">
    <property type="nucleotide sequence ID" value="NZ_BJYV01000021.1"/>
</dbReference>